<accession>A0A402CQ25</accession>
<organism evidence="1 2">
    <name type="scientific">Capsulimonas corticalis</name>
    <dbReference type="NCBI Taxonomy" id="2219043"/>
    <lineage>
        <taxon>Bacteria</taxon>
        <taxon>Bacillati</taxon>
        <taxon>Armatimonadota</taxon>
        <taxon>Armatimonadia</taxon>
        <taxon>Capsulimonadales</taxon>
        <taxon>Capsulimonadaceae</taxon>
        <taxon>Capsulimonas</taxon>
    </lineage>
</organism>
<proteinExistence type="predicted"/>
<evidence type="ECO:0000313" key="1">
    <source>
        <dbReference type="EMBL" id="BDI32727.1"/>
    </source>
</evidence>
<evidence type="ECO:0000313" key="2">
    <source>
        <dbReference type="Proteomes" id="UP000287394"/>
    </source>
</evidence>
<sequence length="302" mass="33165">MTSQRFRIINLAAVKENPWPYRALIFSLIYLAFDCLLPLIRLDPRHLSRPQIAGLVILSTLAFMLLQMAIPRAIVGMRLPVRQSLVGVALSALIWWLCVVVKIPFREMPYALAVGVFLLDKALVGLSLTVALAFLGMMLSVIIREPKLLLPIALVIMAIDVVGVLTNIGFTANTIAQHPEVVHRVSVAMPSVGGLQPQAYVGPGDALFIPFFFGIVERLRLNMRGTFFTMYGLLALAMILAVIGVGNIPALFPMGFAVVLANSKHFKFDRSEVFAMIYVGGLATAAVLGFFLFTHTHLFHAH</sequence>
<reference evidence="1 2" key="1">
    <citation type="journal article" date="2019" name="Int. J. Syst. Evol. Microbiol.">
        <title>Capsulimonas corticalis gen. nov., sp. nov., an aerobic capsulated bacterium, of a novel bacterial order, Capsulimonadales ord. nov., of the class Armatimonadia of the phylum Armatimonadetes.</title>
        <authorList>
            <person name="Li J."/>
            <person name="Kudo C."/>
            <person name="Tonouchi A."/>
        </authorList>
    </citation>
    <scope>NUCLEOTIDE SEQUENCE [LARGE SCALE GENOMIC DNA]</scope>
    <source>
        <strain evidence="1 2">AX-7</strain>
    </source>
</reference>
<gene>
    <name evidence="1" type="ORF">CCAX7_47780</name>
</gene>
<name>A0A402CQ25_9BACT</name>
<dbReference type="Proteomes" id="UP000287394">
    <property type="component" value="Chromosome"/>
</dbReference>
<protein>
    <submittedName>
        <fullName evidence="1">Uncharacterized protein</fullName>
    </submittedName>
</protein>
<dbReference type="KEGG" id="ccot:CCAX7_47780"/>
<dbReference type="RefSeq" id="WP_119319572.1">
    <property type="nucleotide sequence ID" value="NZ_AP025739.1"/>
</dbReference>
<keyword evidence="2" id="KW-1185">Reference proteome</keyword>
<dbReference type="EMBL" id="AP025739">
    <property type="protein sequence ID" value="BDI32727.1"/>
    <property type="molecule type" value="Genomic_DNA"/>
</dbReference>
<dbReference type="AlphaFoldDB" id="A0A402CQ25"/>